<dbReference type="Proteomes" id="UP001146351">
    <property type="component" value="Unassembled WGS sequence"/>
</dbReference>
<reference evidence="2" key="2">
    <citation type="journal article" date="2023" name="IMA Fungus">
        <title>Comparative genomic study of the Penicillium genus elucidates a diverse pangenome and 15 lateral gene transfer events.</title>
        <authorList>
            <person name="Petersen C."/>
            <person name="Sorensen T."/>
            <person name="Nielsen M.R."/>
            <person name="Sondergaard T.E."/>
            <person name="Sorensen J.L."/>
            <person name="Fitzpatrick D.A."/>
            <person name="Frisvad J.C."/>
            <person name="Nielsen K.L."/>
        </authorList>
    </citation>
    <scope>NUCLEOTIDE SEQUENCE</scope>
    <source>
        <strain evidence="2">IBT 21917</strain>
    </source>
</reference>
<evidence type="ECO:0000313" key="3">
    <source>
        <dbReference type="Proteomes" id="UP001146351"/>
    </source>
</evidence>
<keyword evidence="1" id="KW-0472">Membrane</keyword>
<evidence type="ECO:0000313" key="2">
    <source>
        <dbReference type="EMBL" id="KAJ5156647.1"/>
    </source>
</evidence>
<keyword evidence="1" id="KW-1133">Transmembrane helix</keyword>
<dbReference type="AlphaFoldDB" id="A0A9W9HSV2"/>
<keyword evidence="3" id="KW-1185">Reference proteome</keyword>
<dbReference type="EMBL" id="JAPQKO010000006">
    <property type="protein sequence ID" value="KAJ5156647.1"/>
    <property type="molecule type" value="Genomic_DNA"/>
</dbReference>
<proteinExistence type="predicted"/>
<keyword evidence="1" id="KW-0812">Transmembrane</keyword>
<organism evidence="2 3">
    <name type="scientific">Penicillium capsulatum</name>
    <dbReference type="NCBI Taxonomy" id="69766"/>
    <lineage>
        <taxon>Eukaryota</taxon>
        <taxon>Fungi</taxon>
        <taxon>Dikarya</taxon>
        <taxon>Ascomycota</taxon>
        <taxon>Pezizomycotina</taxon>
        <taxon>Eurotiomycetes</taxon>
        <taxon>Eurotiomycetidae</taxon>
        <taxon>Eurotiales</taxon>
        <taxon>Aspergillaceae</taxon>
        <taxon>Penicillium</taxon>
    </lineage>
</organism>
<accession>A0A9W9HSV2</accession>
<reference evidence="2" key="1">
    <citation type="submission" date="2022-11" db="EMBL/GenBank/DDBJ databases">
        <authorList>
            <person name="Petersen C."/>
        </authorList>
    </citation>
    <scope>NUCLEOTIDE SEQUENCE</scope>
    <source>
        <strain evidence="2">IBT 21917</strain>
    </source>
</reference>
<feature type="transmembrane region" description="Helical" evidence="1">
    <location>
        <begin position="125"/>
        <end position="146"/>
    </location>
</feature>
<evidence type="ECO:0000256" key="1">
    <source>
        <dbReference type="SAM" id="Phobius"/>
    </source>
</evidence>
<name>A0A9W9HSV2_9EURO</name>
<protein>
    <submittedName>
        <fullName evidence="2">Uncharacterized protein</fullName>
    </submittedName>
</protein>
<gene>
    <name evidence="2" type="ORF">N7492_009450</name>
</gene>
<comment type="caution">
    <text evidence="2">The sequence shown here is derived from an EMBL/GenBank/DDBJ whole genome shotgun (WGS) entry which is preliminary data.</text>
</comment>
<sequence>MIRQLFSAASSARLASSASTTAFKGQIPQPWQLTKTSSLPLHTTRPFSSTPRGLFANSAVPNSTPFRLSSDKPQPSLSTDADYYSAYQPKRQWPPDMSKLSPKHQFRLERKYRRRAALKYARPKFIKAVTLAQWIVIGFVAVYAVLFMNWDTRDTPFDGIREKFFSGVSAVFSSPPPPGPTKRGEAKD</sequence>
<dbReference type="OrthoDB" id="5278907at2759"/>